<dbReference type="PANTHER" id="PTHR43595">
    <property type="entry name" value="37S RIBOSOMAL PROTEIN S26, MITOCHONDRIAL"/>
    <property type="match status" value="1"/>
</dbReference>
<dbReference type="Pfam" id="PF00081">
    <property type="entry name" value="Sod_Fe_N"/>
    <property type="match status" value="1"/>
</dbReference>
<dbReference type="InterPro" id="IPR001189">
    <property type="entry name" value="Mn/Fe_SOD"/>
</dbReference>
<sequence>MRLFLMTTLTAVLTGSAALAQGATPPAKPAAAAMKPSPAAPFTLEDLPYAYEALEPVIDAETMRIHHDAHHKSYVDNLNKAVAANSALSGQSLEKILANVSRYDATVRNNAGGHYNHTLFWKLMAPPGKGGAPSKALADQINKDFKSLDEFKKAFAEAGTKRFGSGWAWLVWTGDKLQVGSTPNQDNPLMDASELKGAPVVANDVWEHAYYLKHRNKRDSYLSGWWEVLNWNEANRLFDEARAAKKK</sequence>
<keyword evidence="3 5" id="KW-0479">Metal-binding</keyword>
<dbReference type="InterPro" id="IPR019831">
    <property type="entry name" value="Mn/Fe_SOD_N"/>
</dbReference>
<name>A0ABT5DEY9_9BACT</name>
<evidence type="ECO:0000256" key="3">
    <source>
        <dbReference type="ARBA" id="ARBA00022723"/>
    </source>
</evidence>
<feature type="chain" id="PRO_5045564280" description="Superoxide dismutase" evidence="6">
    <location>
        <begin position="21"/>
        <end position="247"/>
    </location>
</feature>
<keyword evidence="6" id="KW-0732">Signal</keyword>
<comment type="caution">
    <text evidence="9">The sequence shown here is derived from an EMBL/GenBank/DDBJ whole genome shotgun (WGS) entry which is preliminary data.</text>
</comment>
<keyword evidence="10" id="KW-1185">Reference proteome</keyword>
<dbReference type="InterPro" id="IPR019833">
    <property type="entry name" value="Mn/Fe_SOD_BS"/>
</dbReference>
<dbReference type="RefSeq" id="WP_272142321.1">
    <property type="nucleotide sequence ID" value="NZ_JAQNDM010000002.1"/>
</dbReference>
<evidence type="ECO:0000256" key="6">
    <source>
        <dbReference type="SAM" id="SignalP"/>
    </source>
</evidence>
<feature type="domain" description="Manganese/iron superoxide dismutase N-terminal" evidence="7">
    <location>
        <begin position="42"/>
        <end position="125"/>
    </location>
</feature>
<organism evidence="9 10">
    <name type="scientific">Stigmatella ashevillensis</name>
    <dbReference type="NCBI Taxonomy" id="2995309"/>
    <lineage>
        <taxon>Bacteria</taxon>
        <taxon>Pseudomonadati</taxon>
        <taxon>Myxococcota</taxon>
        <taxon>Myxococcia</taxon>
        <taxon>Myxococcales</taxon>
        <taxon>Cystobacterineae</taxon>
        <taxon>Archangiaceae</taxon>
        <taxon>Stigmatella</taxon>
    </lineage>
</organism>
<evidence type="ECO:0000256" key="2">
    <source>
        <dbReference type="ARBA" id="ARBA00012682"/>
    </source>
</evidence>
<dbReference type="Gene3D" id="1.10.287.990">
    <property type="entry name" value="Fe,Mn superoxide dismutase (SOD) domain"/>
    <property type="match status" value="1"/>
</dbReference>
<comment type="catalytic activity">
    <reaction evidence="5">
        <text>2 superoxide + 2 H(+) = H2O2 + O2</text>
        <dbReference type="Rhea" id="RHEA:20696"/>
        <dbReference type="ChEBI" id="CHEBI:15378"/>
        <dbReference type="ChEBI" id="CHEBI:15379"/>
        <dbReference type="ChEBI" id="CHEBI:16240"/>
        <dbReference type="ChEBI" id="CHEBI:18421"/>
        <dbReference type="EC" id="1.15.1.1"/>
    </reaction>
</comment>
<dbReference type="SUPFAM" id="SSF54719">
    <property type="entry name" value="Fe,Mn superoxide dismutase (SOD), C-terminal domain"/>
    <property type="match status" value="1"/>
</dbReference>
<evidence type="ECO:0000313" key="10">
    <source>
        <dbReference type="Proteomes" id="UP001221838"/>
    </source>
</evidence>
<evidence type="ECO:0000256" key="5">
    <source>
        <dbReference type="RuleBase" id="RU000414"/>
    </source>
</evidence>
<dbReference type="PRINTS" id="PR01703">
    <property type="entry name" value="MNSODISMTASE"/>
</dbReference>
<evidence type="ECO:0000259" key="7">
    <source>
        <dbReference type="Pfam" id="PF00081"/>
    </source>
</evidence>
<keyword evidence="4 5" id="KW-0560">Oxidoreductase</keyword>
<comment type="function">
    <text evidence="5">Destroys radicals which are normally produced within the cells and which are toxic to biological systems.</text>
</comment>
<dbReference type="PIRSF" id="PIRSF000349">
    <property type="entry name" value="SODismutase"/>
    <property type="match status" value="1"/>
</dbReference>
<evidence type="ECO:0000256" key="4">
    <source>
        <dbReference type="ARBA" id="ARBA00023002"/>
    </source>
</evidence>
<protein>
    <recommendedName>
        <fullName evidence="2 5">Superoxide dismutase</fullName>
        <ecNumber evidence="2 5">1.15.1.1</ecNumber>
    </recommendedName>
</protein>
<dbReference type="SUPFAM" id="SSF46609">
    <property type="entry name" value="Fe,Mn superoxide dismutase (SOD), N-terminal domain"/>
    <property type="match status" value="1"/>
</dbReference>
<dbReference type="EC" id="1.15.1.1" evidence="2 5"/>
<dbReference type="PROSITE" id="PS00088">
    <property type="entry name" value="SOD_MN"/>
    <property type="match status" value="1"/>
</dbReference>
<feature type="signal peptide" evidence="6">
    <location>
        <begin position="1"/>
        <end position="20"/>
    </location>
</feature>
<proteinExistence type="inferred from homology"/>
<dbReference type="InterPro" id="IPR019832">
    <property type="entry name" value="Mn/Fe_SOD_C"/>
</dbReference>
<dbReference type="EMBL" id="JAQNDM010000002">
    <property type="protein sequence ID" value="MDC0712245.1"/>
    <property type="molecule type" value="Genomic_DNA"/>
</dbReference>
<dbReference type="PANTHER" id="PTHR43595:SF2">
    <property type="entry name" value="SMALL RIBOSOMAL SUBUNIT PROTEIN MS42"/>
    <property type="match status" value="1"/>
</dbReference>
<comment type="similarity">
    <text evidence="1 5">Belongs to the iron/manganese superoxide dismutase family.</text>
</comment>
<gene>
    <name evidence="9" type="ORF">POL68_27505</name>
</gene>
<dbReference type="Gene3D" id="3.55.40.20">
    <property type="entry name" value="Iron/manganese superoxide dismutase, C-terminal domain"/>
    <property type="match status" value="1"/>
</dbReference>
<evidence type="ECO:0000259" key="8">
    <source>
        <dbReference type="Pfam" id="PF02777"/>
    </source>
</evidence>
<dbReference type="Pfam" id="PF02777">
    <property type="entry name" value="Sod_Fe_C"/>
    <property type="match status" value="1"/>
</dbReference>
<accession>A0ABT5DEY9</accession>
<dbReference type="InterPro" id="IPR036324">
    <property type="entry name" value="Mn/Fe_SOD_N_sf"/>
</dbReference>
<dbReference type="InterPro" id="IPR036314">
    <property type="entry name" value="SOD_C_sf"/>
</dbReference>
<evidence type="ECO:0000256" key="1">
    <source>
        <dbReference type="ARBA" id="ARBA00008714"/>
    </source>
</evidence>
<feature type="domain" description="Manganese/iron superoxide dismutase C-terminal" evidence="8">
    <location>
        <begin position="133"/>
        <end position="236"/>
    </location>
</feature>
<evidence type="ECO:0000313" key="9">
    <source>
        <dbReference type="EMBL" id="MDC0712245.1"/>
    </source>
</evidence>
<dbReference type="Proteomes" id="UP001221838">
    <property type="component" value="Unassembled WGS sequence"/>
</dbReference>
<reference evidence="9 10" key="1">
    <citation type="submission" date="2022-11" db="EMBL/GenBank/DDBJ databases">
        <title>Minimal conservation of predation-associated metabolite biosynthetic gene clusters underscores biosynthetic potential of Myxococcota including descriptions for ten novel species: Archangium lansinium sp. nov., Myxococcus landrumus sp. nov., Nannocystis bai.</title>
        <authorList>
            <person name="Ahearne A."/>
            <person name="Stevens C."/>
            <person name="Dowd S."/>
        </authorList>
    </citation>
    <scope>NUCLEOTIDE SEQUENCE [LARGE SCALE GENOMIC DNA]</scope>
    <source>
        <strain evidence="9 10">NCWAL01</strain>
    </source>
</reference>